<reference evidence="2" key="1">
    <citation type="submission" date="2015-06" db="UniProtKB">
        <authorList>
            <consortium name="EnsemblPlants"/>
        </authorList>
    </citation>
    <scope>IDENTIFICATION</scope>
</reference>
<dbReference type="EnsemblPlants" id="EMT29995">
    <property type="protein sequence ID" value="EMT29995"/>
    <property type="gene ID" value="F775_03221"/>
</dbReference>
<evidence type="ECO:0000256" key="1">
    <source>
        <dbReference type="SAM" id="MobiDB-lite"/>
    </source>
</evidence>
<dbReference type="Gene3D" id="1.20.1280.50">
    <property type="match status" value="1"/>
</dbReference>
<name>M8BYB4_AEGTA</name>
<dbReference type="InterPro" id="IPR036047">
    <property type="entry name" value="F-box-like_dom_sf"/>
</dbReference>
<protein>
    <submittedName>
        <fullName evidence="2">Uncharacterized protein</fullName>
    </submittedName>
</protein>
<dbReference type="PANTHER" id="PTHR35828">
    <property type="entry name" value="OS08G0203800 PROTEIN-RELATED"/>
    <property type="match status" value="1"/>
</dbReference>
<dbReference type="PANTHER" id="PTHR35828:SF44">
    <property type="entry name" value="F-BOX DOMAIN-CONTAINING PROTEIN"/>
    <property type="match status" value="1"/>
</dbReference>
<dbReference type="SMART" id="SM00256">
    <property type="entry name" value="FBOX"/>
    <property type="match status" value="1"/>
</dbReference>
<dbReference type="SUPFAM" id="SSF81383">
    <property type="entry name" value="F-box domain"/>
    <property type="match status" value="1"/>
</dbReference>
<dbReference type="Pfam" id="PF12937">
    <property type="entry name" value="F-box-like"/>
    <property type="match status" value="1"/>
</dbReference>
<accession>M8BYB4</accession>
<feature type="compositionally biased region" description="Basic and acidic residues" evidence="1">
    <location>
        <begin position="431"/>
        <end position="441"/>
    </location>
</feature>
<feature type="compositionally biased region" description="Polar residues" evidence="1">
    <location>
        <begin position="405"/>
        <end position="416"/>
    </location>
</feature>
<proteinExistence type="predicted"/>
<sequence length="441" mass="48417">MAVSDDVLREILVRLNDAADLFRCATTCKRWRGLVADPSFLRLRWPEHARPSFAGFFIKDRGRYQGAKVLVPMPSSELGPGRRALSSFVPGDSADLLHHAVPLCSSRGLLLVRLASQSAAGAVHLAVCNLLAGTWDVLLPAHVDCRSRAGERSGYTIVTGTDYCSSDDEQPPGNSSFFKVIIITVNYTDNLTFDLNMFSSQEASWSMGTACFKGTSIHATGSFCHSDAVMRHGTAHWLFRDERARRFCHLKLKNQDDHVSLAIIRLPVSLMTGVGYPCLSLATDGTLSVLQMKGTSSQLEIWKLQEDQQSAGTTSEWLFTQRIELMHPRKDTQGGERFYILAEKCGKLLVKDTRERVYTGDLQTGAMEEVVDWPRTRHTSTPNVMPLELDWAAFFVSRLGTISNPDIPVSSPSGEGSSRKRGQCGGAGGGKARDCGEVTDA</sequence>
<evidence type="ECO:0000313" key="2">
    <source>
        <dbReference type="EnsemblPlants" id="EMT29995"/>
    </source>
</evidence>
<organism evidence="2">
    <name type="scientific">Aegilops tauschii</name>
    <name type="common">Tausch's goatgrass</name>
    <name type="synonym">Aegilops squarrosa</name>
    <dbReference type="NCBI Taxonomy" id="37682"/>
    <lineage>
        <taxon>Eukaryota</taxon>
        <taxon>Viridiplantae</taxon>
        <taxon>Streptophyta</taxon>
        <taxon>Embryophyta</taxon>
        <taxon>Tracheophyta</taxon>
        <taxon>Spermatophyta</taxon>
        <taxon>Magnoliopsida</taxon>
        <taxon>Liliopsida</taxon>
        <taxon>Poales</taxon>
        <taxon>Poaceae</taxon>
        <taxon>BOP clade</taxon>
        <taxon>Pooideae</taxon>
        <taxon>Triticodae</taxon>
        <taxon>Triticeae</taxon>
        <taxon>Triticinae</taxon>
        <taxon>Aegilops</taxon>
    </lineage>
</organism>
<dbReference type="InterPro" id="IPR001810">
    <property type="entry name" value="F-box_dom"/>
</dbReference>
<dbReference type="ExpressionAtlas" id="M8BYB4">
    <property type="expression patterns" value="baseline"/>
</dbReference>
<dbReference type="AlphaFoldDB" id="M8BYB4"/>
<feature type="region of interest" description="Disordered" evidence="1">
    <location>
        <begin position="405"/>
        <end position="441"/>
    </location>
</feature>